<name>A0A0M8QQX9_9ACTN</name>
<feature type="non-terminal residue" evidence="1">
    <location>
        <position position="93"/>
    </location>
</feature>
<dbReference type="AlphaFoldDB" id="A0A0M8QQX9"/>
<evidence type="ECO:0000313" key="1">
    <source>
        <dbReference type="EMBL" id="KOT39720.1"/>
    </source>
</evidence>
<dbReference type="PATRIC" id="fig|36816.3.peg.2991"/>
<dbReference type="EMBL" id="LGCN01000134">
    <property type="protein sequence ID" value="KOT39720.1"/>
    <property type="molecule type" value="Genomic_DNA"/>
</dbReference>
<proteinExistence type="predicted"/>
<accession>A0A0M8QQX9</accession>
<comment type="caution">
    <text evidence="1">The sequence shown here is derived from an EMBL/GenBank/DDBJ whole genome shotgun (WGS) entry which is preliminary data.</text>
</comment>
<dbReference type="InterPro" id="IPR036736">
    <property type="entry name" value="ACP-like_sf"/>
</dbReference>
<reference evidence="1 2" key="1">
    <citation type="submission" date="2015-07" db="EMBL/GenBank/DDBJ databases">
        <authorList>
            <person name="Noorani M."/>
        </authorList>
    </citation>
    <scope>NUCLEOTIDE SEQUENCE [LARGE SCALE GENOMIC DNA]</scope>
    <source>
        <strain evidence="1 2">NRRL B-24567</strain>
    </source>
</reference>
<protein>
    <submittedName>
        <fullName evidence="1">Uncharacterized protein</fullName>
    </submittedName>
</protein>
<gene>
    <name evidence="1" type="ORF">ADK41_13835</name>
</gene>
<dbReference type="Proteomes" id="UP000037773">
    <property type="component" value="Unassembled WGS sequence"/>
</dbReference>
<organism evidence="1 2">
    <name type="scientific">Streptomyces caelestis</name>
    <dbReference type="NCBI Taxonomy" id="36816"/>
    <lineage>
        <taxon>Bacteria</taxon>
        <taxon>Bacillati</taxon>
        <taxon>Actinomycetota</taxon>
        <taxon>Actinomycetes</taxon>
        <taxon>Kitasatosporales</taxon>
        <taxon>Streptomycetaceae</taxon>
        <taxon>Streptomyces</taxon>
    </lineage>
</organism>
<dbReference type="Gene3D" id="1.10.1200.10">
    <property type="entry name" value="ACP-like"/>
    <property type="match status" value="1"/>
</dbReference>
<sequence>ERGEATVVPLRVDTAALRTRTDEVPALLRALAPATRRQAASAATAATAAGGLADRLSGLTAGERRRAVLQLVRSQVAAVLGHGSAEAIGPDRA</sequence>
<dbReference type="RefSeq" id="WP_159043969.1">
    <property type="nucleotide sequence ID" value="NZ_LGCN01000134.1"/>
</dbReference>
<feature type="non-terminal residue" evidence="1">
    <location>
        <position position="1"/>
    </location>
</feature>
<evidence type="ECO:0000313" key="2">
    <source>
        <dbReference type="Proteomes" id="UP000037773"/>
    </source>
</evidence>
<keyword evidence="2" id="KW-1185">Reference proteome</keyword>